<evidence type="ECO:0000256" key="1">
    <source>
        <dbReference type="SAM" id="MobiDB-lite"/>
    </source>
</evidence>
<feature type="compositionally biased region" description="Low complexity" evidence="1">
    <location>
        <begin position="525"/>
        <end position="558"/>
    </location>
</feature>
<accession>A0A364N6U5</accession>
<feature type="signal peptide" evidence="2">
    <location>
        <begin position="1"/>
        <end position="26"/>
    </location>
</feature>
<name>A0A364N6U5_STELY</name>
<protein>
    <submittedName>
        <fullName evidence="3">Family transcriptional regulator</fullName>
    </submittedName>
</protein>
<comment type="caution">
    <text evidence="3">The sequence shown here is derived from an EMBL/GenBank/DDBJ whole genome shotgun (WGS) entry which is preliminary data.</text>
</comment>
<organism evidence="3 4">
    <name type="scientific">Stemphylium lycopersici</name>
    <name type="common">Tomato gray leaf spot disease fungus</name>
    <name type="synonym">Thyrospora lycopersici</name>
    <dbReference type="NCBI Taxonomy" id="183478"/>
    <lineage>
        <taxon>Eukaryota</taxon>
        <taxon>Fungi</taxon>
        <taxon>Dikarya</taxon>
        <taxon>Ascomycota</taxon>
        <taxon>Pezizomycotina</taxon>
        <taxon>Dothideomycetes</taxon>
        <taxon>Pleosporomycetidae</taxon>
        <taxon>Pleosporales</taxon>
        <taxon>Pleosporineae</taxon>
        <taxon>Pleosporaceae</taxon>
        <taxon>Stemphylium</taxon>
    </lineage>
</organism>
<dbReference type="InterPro" id="IPR053143">
    <property type="entry name" value="Arylsulfate_ST"/>
</dbReference>
<proteinExistence type="predicted"/>
<dbReference type="EMBL" id="QGDH01000042">
    <property type="protein sequence ID" value="RAR12980.1"/>
    <property type="molecule type" value="Genomic_DNA"/>
</dbReference>
<reference evidence="4" key="1">
    <citation type="submission" date="2018-05" db="EMBL/GenBank/DDBJ databases">
        <title>Draft genome sequence of Stemphylium lycopersici strain CIDEFI 213.</title>
        <authorList>
            <person name="Medina R."/>
            <person name="Franco M.E.E."/>
            <person name="Lucentini C.G."/>
            <person name="Saparrat M.C.N."/>
            <person name="Balatti P.A."/>
        </authorList>
    </citation>
    <scope>NUCLEOTIDE SEQUENCE [LARGE SCALE GENOMIC DNA]</scope>
    <source>
        <strain evidence="4">CIDEFI 213</strain>
    </source>
</reference>
<dbReference type="PANTHER" id="PTHR35340:SF5">
    <property type="entry name" value="ASST-DOMAIN-CONTAINING PROTEIN"/>
    <property type="match status" value="1"/>
</dbReference>
<gene>
    <name evidence="3" type="ORF">DDE83_003645</name>
</gene>
<dbReference type="AlphaFoldDB" id="A0A364N6U5"/>
<evidence type="ECO:0000256" key="2">
    <source>
        <dbReference type="SAM" id="SignalP"/>
    </source>
</evidence>
<dbReference type="Proteomes" id="UP000249619">
    <property type="component" value="Unassembled WGS sequence"/>
</dbReference>
<dbReference type="PANTHER" id="PTHR35340">
    <property type="entry name" value="PQQ ENZYME REPEAT PROTEIN-RELATED"/>
    <property type="match status" value="1"/>
</dbReference>
<dbReference type="STRING" id="183478.A0A364N6U5"/>
<keyword evidence="4" id="KW-1185">Reference proteome</keyword>
<keyword evidence="2" id="KW-0732">Signal</keyword>
<feature type="chain" id="PRO_5016569273" evidence="2">
    <location>
        <begin position="27"/>
        <end position="584"/>
    </location>
</feature>
<dbReference type="InterPro" id="IPR039535">
    <property type="entry name" value="ASST-like"/>
</dbReference>
<evidence type="ECO:0000313" key="4">
    <source>
        <dbReference type="Proteomes" id="UP000249619"/>
    </source>
</evidence>
<sequence>MHLFPRPIVTRLGLLASLTSLPLIVAQDSVSYEYETYGADDESGTPFQTYISNTNVMPPEMQINRNGTALQDGLVFLGINGLPSSGQNWPAIFEFSGDRMGSLVWTGNYTECFDFKVQTYNGEPVLTFWSGELLNGFGHGSFYILNQSYDETAHFQAVGFADDMADMHEFEITEEGHALVMIYHAIPWDLTSSGGVEDGWLFENTFQEINIETGELIFEWNASTHVGINESYNSLPPDVGQSEETPWDYFHINSIEKDSRGDYLVSARVMDCIYKISGEDGSIIWRLQGRKSDFEVDPAATFAFQHDARWLDEEQTRMTLFDNGPTENTDYSRGLLLDINQDDMTVTLITEFTNEARTFARFEGSLQAIDPSNETTNYMLGFGNEPFFTELDHEGNILLDVQFGRSNVVNAYRTYRQQWEGKPATKPDIHWDQDSNTAYFSWNGATEVENWVVCTANTSNSPTWTNVTAARRTGFETTIDLSDARLEGFVRGKAVSRNGSALEWTRASDGNELFDAPDGVEESGSVTTPTPTPSPMSSSQPTSTQDEPSSSTSDGAAAGTRATLGVMEQVYIVGVAVVGGLTFA</sequence>
<feature type="region of interest" description="Disordered" evidence="1">
    <location>
        <begin position="508"/>
        <end position="558"/>
    </location>
</feature>
<dbReference type="Pfam" id="PF14269">
    <property type="entry name" value="Arylsulfotran_2"/>
    <property type="match status" value="1"/>
</dbReference>
<evidence type="ECO:0000313" key="3">
    <source>
        <dbReference type="EMBL" id="RAR12980.1"/>
    </source>
</evidence>